<dbReference type="GO" id="GO:0008652">
    <property type="term" value="P:amino acid biosynthetic process"/>
    <property type="evidence" value="ECO:0007669"/>
    <property type="project" value="UniProtKB-KW"/>
</dbReference>
<feature type="binding site" evidence="8">
    <location>
        <begin position="23"/>
        <end position="25"/>
    </location>
    <ligand>
        <name>shikimate</name>
        <dbReference type="ChEBI" id="CHEBI:36208"/>
    </ligand>
</feature>
<dbReference type="InterPro" id="IPR046346">
    <property type="entry name" value="Aminoacid_DH-like_N_sf"/>
</dbReference>
<keyword evidence="4 8" id="KW-0521">NADP</keyword>
<proteinExistence type="inferred from homology"/>
<dbReference type="GO" id="GO:0050661">
    <property type="term" value="F:NADP binding"/>
    <property type="evidence" value="ECO:0007669"/>
    <property type="project" value="InterPro"/>
</dbReference>
<feature type="binding site" evidence="8">
    <location>
        <position position="70"/>
    </location>
    <ligand>
        <name>shikimate</name>
        <dbReference type="ChEBI" id="CHEBI:36208"/>
    </ligand>
</feature>
<dbReference type="InterPro" id="IPR036291">
    <property type="entry name" value="NAD(P)-bd_dom_sf"/>
</dbReference>
<feature type="binding site" evidence="8">
    <location>
        <position position="255"/>
    </location>
    <ligand>
        <name>shikimate</name>
        <dbReference type="ChEBI" id="CHEBI:36208"/>
    </ligand>
</feature>
<dbReference type="FunFam" id="3.40.50.720:FF:000104">
    <property type="entry name" value="Shikimate dehydrogenase (NADP(+))"/>
    <property type="match status" value="1"/>
</dbReference>
<evidence type="ECO:0000313" key="13">
    <source>
        <dbReference type="Proteomes" id="UP000218899"/>
    </source>
</evidence>
<dbReference type="PANTHER" id="PTHR21089">
    <property type="entry name" value="SHIKIMATE DEHYDROGENASE"/>
    <property type="match status" value="1"/>
</dbReference>
<dbReference type="OrthoDB" id="9776868at2"/>
<evidence type="ECO:0000256" key="1">
    <source>
        <dbReference type="ARBA" id="ARBA00004871"/>
    </source>
</evidence>
<dbReference type="InterPro" id="IPR011342">
    <property type="entry name" value="Shikimate_DH"/>
</dbReference>
<comment type="subunit">
    <text evidence="8">Homodimer.</text>
</comment>
<comment type="catalytic activity">
    <reaction evidence="7 8">
        <text>shikimate + NADP(+) = 3-dehydroshikimate + NADPH + H(+)</text>
        <dbReference type="Rhea" id="RHEA:17737"/>
        <dbReference type="ChEBI" id="CHEBI:15378"/>
        <dbReference type="ChEBI" id="CHEBI:16630"/>
        <dbReference type="ChEBI" id="CHEBI:36208"/>
        <dbReference type="ChEBI" id="CHEBI:57783"/>
        <dbReference type="ChEBI" id="CHEBI:58349"/>
        <dbReference type="EC" id="1.1.1.25"/>
    </reaction>
</comment>
<dbReference type="UniPathway" id="UPA00053">
    <property type="reaction ID" value="UER00087"/>
</dbReference>
<dbReference type="SUPFAM" id="SSF53223">
    <property type="entry name" value="Aminoacid dehydrogenase-like, N-terminal domain"/>
    <property type="match status" value="1"/>
</dbReference>
<comment type="function">
    <text evidence="8">Involved in the biosynthesis of the chorismate, which leads to the biosynthesis of aromatic amino acids. Catalyzes the reversible NADPH linked reduction of 3-dehydroshikimate (DHSA) to yield shikimate (SA).</text>
</comment>
<dbReference type="Proteomes" id="UP000218899">
    <property type="component" value="Chromosome"/>
</dbReference>
<dbReference type="InterPro" id="IPR013708">
    <property type="entry name" value="Shikimate_DH-bd_N"/>
</dbReference>
<dbReference type="Pfam" id="PF08501">
    <property type="entry name" value="Shikimate_dh_N"/>
    <property type="match status" value="1"/>
</dbReference>
<evidence type="ECO:0000256" key="3">
    <source>
        <dbReference type="ARBA" id="ARBA00022605"/>
    </source>
</evidence>
<evidence type="ECO:0000256" key="8">
    <source>
        <dbReference type="HAMAP-Rule" id="MF_00222"/>
    </source>
</evidence>
<feature type="domain" description="Quinate/shikimate 5-dehydrogenase/glutamyl-tRNA reductase" evidence="9">
    <location>
        <begin position="126"/>
        <end position="202"/>
    </location>
</feature>
<feature type="binding site" evidence="8">
    <location>
        <position position="86"/>
    </location>
    <ligand>
        <name>NADP(+)</name>
        <dbReference type="ChEBI" id="CHEBI:58349"/>
    </ligand>
</feature>
<keyword evidence="6 8" id="KW-0057">Aromatic amino acid biosynthesis</keyword>
<dbReference type="EMBL" id="AP014936">
    <property type="protein sequence ID" value="BAU46708.1"/>
    <property type="molecule type" value="Genomic_DNA"/>
</dbReference>
<keyword evidence="5 8" id="KW-0560">Oxidoreductase</keyword>
<dbReference type="NCBIfam" id="NF001310">
    <property type="entry name" value="PRK00258.1-2"/>
    <property type="match status" value="1"/>
</dbReference>
<dbReference type="InterPro" id="IPR041121">
    <property type="entry name" value="SDH_C"/>
</dbReference>
<feature type="binding site" evidence="8">
    <location>
        <begin position="160"/>
        <end position="165"/>
    </location>
    <ligand>
        <name>NADP(+)</name>
        <dbReference type="ChEBI" id="CHEBI:58349"/>
    </ligand>
</feature>
<dbReference type="AlphaFoldDB" id="A0A1B4UZW8"/>
<dbReference type="Gene3D" id="3.40.50.720">
    <property type="entry name" value="NAD(P)-binding Rossmann-like Domain"/>
    <property type="match status" value="1"/>
</dbReference>
<comment type="similarity">
    <text evidence="8">Belongs to the shikimate dehydrogenase family.</text>
</comment>
<name>A0A1B4UZW8_9GAMM</name>
<evidence type="ECO:0000256" key="5">
    <source>
        <dbReference type="ARBA" id="ARBA00023002"/>
    </source>
</evidence>
<feature type="binding site" evidence="8">
    <location>
        <begin position="136"/>
        <end position="140"/>
    </location>
    <ligand>
        <name>NADP(+)</name>
        <dbReference type="ChEBI" id="CHEBI:58349"/>
    </ligand>
</feature>
<evidence type="ECO:0000313" key="12">
    <source>
        <dbReference type="EMBL" id="BAU46708.1"/>
    </source>
</evidence>
<protein>
    <recommendedName>
        <fullName evidence="2 8">Shikimate dehydrogenase (NADP(+))</fullName>
        <shortName evidence="8">SDH</shortName>
        <ecNumber evidence="2 8">1.1.1.25</ecNumber>
    </recommendedName>
</protein>
<feature type="active site" description="Proton acceptor" evidence="8">
    <location>
        <position position="74"/>
    </location>
</feature>
<dbReference type="Pfam" id="PF18317">
    <property type="entry name" value="SDH_C"/>
    <property type="match status" value="1"/>
</dbReference>
<gene>
    <name evidence="8" type="primary">aroE</name>
    <name evidence="12" type="ORF">SVA_0126</name>
</gene>
<keyword evidence="13" id="KW-1185">Reference proteome</keyword>
<keyword evidence="3 8" id="KW-0028">Amino-acid biosynthesis</keyword>
<dbReference type="PANTHER" id="PTHR21089:SF1">
    <property type="entry name" value="BIFUNCTIONAL 3-DEHYDROQUINATE DEHYDRATASE_SHIKIMATE DEHYDROGENASE, CHLOROPLASTIC"/>
    <property type="match status" value="1"/>
</dbReference>
<dbReference type="GO" id="GO:0005829">
    <property type="term" value="C:cytosol"/>
    <property type="evidence" value="ECO:0007669"/>
    <property type="project" value="TreeGrafter"/>
</dbReference>
<dbReference type="GO" id="GO:0004764">
    <property type="term" value="F:shikimate 3-dehydrogenase (NADP+) activity"/>
    <property type="evidence" value="ECO:0007669"/>
    <property type="project" value="UniProtKB-UniRule"/>
</dbReference>
<dbReference type="HAMAP" id="MF_00222">
    <property type="entry name" value="Shikimate_DH_AroE"/>
    <property type="match status" value="1"/>
</dbReference>
<evidence type="ECO:0000259" key="9">
    <source>
        <dbReference type="Pfam" id="PF01488"/>
    </source>
</evidence>
<reference evidence="12 13" key="1">
    <citation type="submission" date="2015-08" db="EMBL/GenBank/DDBJ databases">
        <title>Complete genome sequence of Sulfurifustis variabilis.</title>
        <authorList>
            <person name="Miura A."/>
            <person name="Kojima H."/>
            <person name="Fukui M."/>
        </authorList>
    </citation>
    <scope>NUCLEOTIDE SEQUENCE [LARGE SCALE GENOMIC DNA]</scope>
    <source>
        <strain evidence="13">skN76</strain>
    </source>
</reference>
<dbReference type="InterPro" id="IPR022893">
    <property type="entry name" value="Shikimate_DH_fam"/>
</dbReference>
<evidence type="ECO:0000256" key="4">
    <source>
        <dbReference type="ARBA" id="ARBA00022857"/>
    </source>
</evidence>
<comment type="pathway">
    <text evidence="1 8">Metabolic intermediate biosynthesis; chorismate biosynthesis; chorismate from D-erythrose 4-phosphate and phosphoenolpyruvate: step 4/7.</text>
</comment>
<dbReference type="Pfam" id="PF01488">
    <property type="entry name" value="Shikimate_DH"/>
    <property type="match status" value="1"/>
</dbReference>
<dbReference type="Gene3D" id="3.40.50.10860">
    <property type="entry name" value="Leucine Dehydrogenase, chain A, domain 1"/>
    <property type="match status" value="1"/>
</dbReference>
<dbReference type="EC" id="1.1.1.25" evidence="2 8"/>
<dbReference type="NCBIfam" id="TIGR00507">
    <property type="entry name" value="aroE"/>
    <property type="match status" value="1"/>
</dbReference>
<dbReference type="CDD" id="cd01065">
    <property type="entry name" value="NAD_bind_Shikimate_DH"/>
    <property type="match status" value="1"/>
</dbReference>
<feature type="domain" description="SDH C-terminal" evidence="11">
    <location>
        <begin position="248"/>
        <end position="275"/>
    </location>
</feature>
<dbReference type="FunFam" id="3.40.50.10860:FF:000006">
    <property type="entry name" value="Shikimate dehydrogenase (NADP(+))"/>
    <property type="match status" value="1"/>
</dbReference>
<evidence type="ECO:0000256" key="7">
    <source>
        <dbReference type="ARBA" id="ARBA00049442"/>
    </source>
</evidence>
<dbReference type="GO" id="GO:0009423">
    <property type="term" value="P:chorismate biosynthetic process"/>
    <property type="evidence" value="ECO:0007669"/>
    <property type="project" value="UniProtKB-UniRule"/>
</dbReference>
<evidence type="ECO:0000256" key="6">
    <source>
        <dbReference type="ARBA" id="ARBA00023141"/>
    </source>
</evidence>
<feature type="binding site" evidence="8">
    <location>
        <position position="111"/>
    </location>
    <ligand>
        <name>shikimate</name>
        <dbReference type="ChEBI" id="CHEBI:36208"/>
    </ligand>
</feature>
<dbReference type="SUPFAM" id="SSF51735">
    <property type="entry name" value="NAD(P)-binding Rossmann-fold domains"/>
    <property type="match status" value="1"/>
</dbReference>
<accession>A0A1B4UZW8</accession>
<dbReference type="GO" id="GO:0009073">
    <property type="term" value="P:aromatic amino acid family biosynthetic process"/>
    <property type="evidence" value="ECO:0007669"/>
    <property type="project" value="UniProtKB-KW"/>
</dbReference>
<evidence type="ECO:0000256" key="2">
    <source>
        <dbReference type="ARBA" id="ARBA00012962"/>
    </source>
</evidence>
<evidence type="ECO:0000259" key="11">
    <source>
        <dbReference type="Pfam" id="PF18317"/>
    </source>
</evidence>
<evidence type="ECO:0000259" key="10">
    <source>
        <dbReference type="Pfam" id="PF08501"/>
    </source>
</evidence>
<dbReference type="InterPro" id="IPR006151">
    <property type="entry name" value="Shikm_DH/Glu-tRNA_Rdtase"/>
</dbReference>
<feature type="domain" description="Shikimate dehydrogenase substrate binding N-terminal" evidence="10">
    <location>
        <begin position="15"/>
        <end position="97"/>
    </location>
</feature>
<organism evidence="12 13">
    <name type="scientific">Sulfurifustis variabilis</name>
    <dbReference type="NCBI Taxonomy" id="1675686"/>
    <lineage>
        <taxon>Bacteria</taxon>
        <taxon>Pseudomonadati</taxon>
        <taxon>Pseudomonadota</taxon>
        <taxon>Gammaproteobacteria</taxon>
        <taxon>Acidiferrobacterales</taxon>
        <taxon>Acidiferrobacteraceae</taxon>
        <taxon>Sulfurifustis</taxon>
    </lineage>
</organism>
<dbReference type="GO" id="GO:0019632">
    <property type="term" value="P:shikimate metabolic process"/>
    <property type="evidence" value="ECO:0007669"/>
    <property type="project" value="InterPro"/>
</dbReference>
<feature type="binding site" evidence="8">
    <location>
        <position position="226"/>
    </location>
    <ligand>
        <name>shikimate</name>
        <dbReference type="ChEBI" id="CHEBI:36208"/>
    </ligand>
</feature>
<sequence>MADPFDFEKPDRYAVMGNPVAHSKSPLIHQQFARQFRHAIEYIAIQVDPGGFPQAVDQFRAGGGKGLNVTLPYKLEAFRLADHLSDRAKQAGAVNTLRFEPDGRLFGDNTDGTGLVHDIQHNLGVALKGRRVLILGAGGAVRGVLGPILKHHPANVMIANRTVSKARDIAEAFAAHGQVEACGFDALKGKHFDVVINGTSASLKGEVPALPETLFARGALAYDMMYGDKPTAFMDWAVLHGAEKVVDGLGMLVEQAAESYFVWRGVRPKTAPVIEGLRRGSL</sequence>
<dbReference type="KEGG" id="sva:SVA_0126"/>
<dbReference type="RefSeq" id="WP_096457310.1">
    <property type="nucleotide sequence ID" value="NZ_AP014936.1"/>
</dbReference>
<feature type="binding site" evidence="8">
    <location>
        <position position="224"/>
    </location>
    <ligand>
        <name>NADP(+)</name>
        <dbReference type="ChEBI" id="CHEBI:58349"/>
    </ligand>
</feature>
<feature type="binding site" evidence="8">
    <location>
        <position position="95"/>
    </location>
    <ligand>
        <name>shikimate</name>
        <dbReference type="ChEBI" id="CHEBI:36208"/>
    </ligand>
</feature>
<feature type="binding site" evidence="8">
    <location>
        <position position="248"/>
    </location>
    <ligand>
        <name>NADP(+)</name>
        <dbReference type="ChEBI" id="CHEBI:58349"/>
    </ligand>
</feature>